<protein>
    <submittedName>
        <fullName evidence="1">Uncharacterized protein</fullName>
    </submittedName>
</protein>
<dbReference type="RefSeq" id="WP_138472436.1">
    <property type="nucleotide sequence ID" value="NZ_JBGQQG010000028.1"/>
</dbReference>
<evidence type="ECO:0000313" key="1">
    <source>
        <dbReference type="EMBL" id="TLQ06478.1"/>
    </source>
</evidence>
<gene>
    <name evidence="1" type="ORF">FEZ48_09770</name>
</gene>
<dbReference type="AlphaFoldDB" id="A0A5R9C1A4"/>
<sequence>MEKMNLQGLEIYSNYRGFIEWIVRLNLFLNNPNNHSIKIYDKIEELNTIIGDEKVWQKLKVNKF</sequence>
<reference evidence="1 2" key="1">
    <citation type="submission" date="2019-05" db="EMBL/GenBank/DDBJ databases">
        <title>The metagenome of a microbial culture collection derived from dairy environment covers the genomic content of the human microbiome.</title>
        <authorList>
            <person name="Roder T."/>
            <person name="Wuthrich D."/>
            <person name="Sattari Z."/>
            <person name="Von Ah U."/>
            <person name="Bar C."/>
            <person name="Ronchi F."/>
            <person name="Macpherson A.J."/>
            <person name="Ganal-Vonarburg S.C."/>
            <person name="Bruggmann R."/>
            <person name="Vergeres G."/>
        </authorList>
    </citation>
    <scope>NUCLEOTIDE SEQUENCE [LARGE SCALE GENOMIC DNA]</scope>
    <source>
        <strain evidence="1 2">FAM 24235</strain>
    </source>
</reference>
<evidence type="ECO:0000313" key="2">
    <source>
        <dbReference type="Proteomes" id="UP000307201"/>
    </source>
</evidence>
<name>A0A5R9C1A4_9LACT</name>
<dbReference type="Proteomes" id="UP000307201">
    <property type="component" value="Unassembled WGS sequence"/>
</dbReference>
<proteinExistence type="predicted"/>
<dbReference type="EMBL" id="VBTE01000030">
    <property type="protein sequence ID" value="TLQ06478.1"/>
    <property type="molecule type" value="Genomic_DNA"/>
</dbReference>
<comment type="caution">
    <text evidence="1">The sequence shown here is derived from an EMBL/GenBank/DDBJ whole genome shotgun (WGS) entry which is preliminary data.</text>
</comment>
<accession>A0A5R9C1A4</accession>
<dbReference type="STRING" id="191770.SAMN04488013_12919"/>
<organism evidence="1 2">
    <name type="scientific">Marinilactibacillus psychrotolerans</name>
    <dbReference type="NCBI Taxonomy" id="191770"/>
    <lineage>
        <taxon>Bacteria</taxon>
        <taxon>Bacillati</taxon>
        <taxon>Bacillota</taxon>
        <taxon>Bacilli</taxon>
        <taxon>Lactobacillales</taxon>
        <taxon>Carnobacteriaceae</taxon>
        <taxon>Marinilactibacillus</taxon>
    </lineage>
</organism>